<name>A0A3B0ZKM1_9ZZZZ</name>
<sequence>MLKNSVTVTSTAQLARINVIERENKYNFTYQRIGINDLTKTRHGVRDGGVNEKITPQKTIRGVVITYVGSKLEKPKKKICIGE</sequence>
<protein>
    <submittedName>
        <fullName evidence="1">Uncharacterized protein</fullName>
    </submittedName>
</protein>
<dbReference type="AlphaFoldDB" id="A0A3B0ZKM1"/>
<proteinExistence type="predicted"/>
<organism evidence="1">
    <name type="scientific">hydrothermal vent metagenome</name>
    <dbReference type="NCBI Taxonomy" id="652676"/>
    <lineage>
        <taxon>unclassified sequences</taxon>
        <taxon>metagenomes</taxon>
        <taxon>ecological metagenomes</taxon>
    </lineage>
</organism>
<reference evidence="1" key="1">
    <citation type="submission" date="2018-06" db="EMBL/GenBank/DDBJ databases">
        <authorList>
            <person name="Zhirakovskaya E."/>
        </authorList>
    </citation>
    <scope>NUCLEOTIDE SEQUENCE</scope>
</reference>
<gene>
    <name evidence="1" type="ORF">MNBD_GAMMA12-3901</name>
</gene>
<evidence type="ECO:0000313" key="1">
    <source>
        <dbReference type="EMBL" id="VAW81266.1"/>
    </source>
</evidence>
<accession>A0A3B0ZKM1</accession>
<dbReference type="EMBL" id="UOFL01000215">
    <property type="protein sequence ID" value="VAW81266.1"/>
    <property type="molecule type" value="Genomic_DNA"/>
</dbReference>